<evidence type="ECO:0000313" key="1">
    <source>
        <dbReference type="EMBL" id="EKC64971.1"/>
    </source>
</evidence>
<dbReference type="Gene3D" id="3.40.50.720">
    <property type="entry name" value="NAD(P)-binding Rossmann-like Domain"/>
    <property type="match status" value="1"/>
</dbReference>
<organism evidence="1">
    <name type="scientific">human gut metagenome</name>
    <dbReference type="NCBI Taxonomy" id="408170"/>
    <lineage>
        <taxon>unclassified sequences</taxon>
        <taxon>metagenomes</taxon>
        <taxon>organismal metagenomes</taxon>
    </lineage>
</organism>
<name>K1U0D9_9ZZZZ</name>
<accession>K1U0D9</accession>
<reference evidence="1" key="1">
    <citation type="journal article" date="2013" name="Environ. Microbiol.">
        <title>Microbiota from the distal guts of lean and obese adolescents exhibit partial functional redundancy besides clear differences in community structure.</title>
        <authorList>
            <person name="Ferrer M."/>
            <person name="Ruiz A."/>
            <person name="Lanza F."/>
            <person name="Haange S.B."/>
            <person name="Oberbach A."/>
            <person name="Till H."/>
            <person name="Bargiela R."/>
            <person name="Campoy C."/>
            <person name="Segura M.T."/>
            <person name="Richter M."/>
            <person name="von Bergen M."/>
            <person name="Seifert J."/>
            <person name="Suarez A."/>
        </authorList>
    </citation>
    <scope>NUCLEOTIDE SEQUENCE</scope>
</reference>
<dbReference type="EMBL" id="AJWZ01004603">
    <property type="protein sequence ID" value="EKC64971.1"/>
    <property type="molecule type" value="Genomic_DNA"/>
</dbReference>
<dbReference type="InterPro" id="IPR036291">
    <property type="entry name" value="NAD(P)-bd_dom_sf"/>
</dbReference>
<protein>
    <recommendedName>
        <fullName evidence="2">Short-chain dehydrogenase/reductase SDR</fullName>
    </recommendedName>
</protein>
<dbReference type="SUPFAM" id="SSF51735">
    <property type="entry name" value="NAD(P)-binding Rossmann-fold domains"/>
    <property type="match status" value="1"/>
</dbReference>
<comment type="caution">
    <text evidence="1">The sequence shown here is derived from an EMBL/GenBank/DDBJ whole genome shotgun (WGS) entry which is preliminary data.</text>
</comment>
<sequence length="56" mass="5556">MGTLKGKTAIITGGGRAVLSDGSCGSIGYGIATAYAKEGANLVITGRNVKKLTDAK</sequence>
<dbReference type="AlphaFoldDB" id="K1U0D9"/>
<feature type="non-terminal residue" evidence="1">
    <location>
        <position position="56"/>
    </location>
</feature>
<proteinExistence type="predicted"/>
<gene>
    <name evidence="1" type="ORF">OBE_06672</name>
</gene>
<evidence type="ECO:0008006" key="2">
    <source>
        <dbReference type="Google" id="ProtNLM"/>
    </source>
</evidence>